<accession>F0VCJ9</accession>
<sequence length="539" mass="59089">MLRRTASSATPAPSLLLSAAVVDYIDQRVREDAHAYDLHAQTSETRRAAGGNPPACTDHKERKKRDFLSENRRGDTARRHWLLARRLLGNALCVPDLPGESPELYKANEGEAKTAHGWRGLEAVEKEEIDREPREVVPGLPSGATTREDGGGGTNEKRAFGRRSRRDEKRENARLKKEQQVAQAVLDAAGGGLGRQQEWWKLRQMFDDLEVAPRVTAAFEQAQREQENGRTDGKEERTIWDYTRSRGLPEGARAEPDREDTEAHERANLQPDNAARHAPEGNSEKPSGVSNSQSRMSRCESLRAPTFPSADGASPGCARPSSSPSSSTFSFQPLILTQHAWSHALPACDLYLPSRAPPLSAATESAPPNGAYAASFSASLASSPSLVSPPAAAPRAPVAAPAVRGPVAEFEETQVSLGRPSARQSGSLCQPGSLEDDTEKTEEANSDDRVWVMRVGDLWLPRRLGLPLQKFTEFYKARFAERRLTWHVRLSRMQLVCYPDNNATRKQSQTRDTPDAASPSTLLLNVPAAVGCILLLFNS</sequence>
<dbReference type="GeneID" id="13444155"/>
<reference evidence="5" key="1">
    <citation type="journal article" date="2012" name="PLoS Pathog.">
        <title>Comparative genomics of the apicomplexan parasites Toxoplasma gondii and Neospora caninum: Coccidia differing in host range and transmission strategy.</title>
        <authorList>
            <person name="Reid A.J."/>
            <person name="Vermont S.J."/>
            <person name="Cotton J.A."/>
            <person name="Harris D."/>
            <person name="Hill-Cawthorne G.A."/>
            <person name="Konen-Waisman S."/>
            <person name="Latham S.M."/>
            <person name="Mourier T."/>
            <person name="Norton R."/>
            <person name="Quail M.A."/>
            <person name="Sanders M."/>
            <person name="Shanmugam D."/>
            <person name="Sohal A."/>
            <person name="Wasmuth J.D."/>
            <person name="Brunk B."/>
            <person name="Grigg M.E."/>
            <person name="Howard J.C."/>
            <person name="Parkinson J."/>
            <person name="Roos D.S."/>
            <person name="Trees A.J."/>
            <person name="Berriman M."/>
            <person name="Pain A."/>
            <person name="Wastling J.M."/>
        </authorList>
    </citation>
    <scope>NUCLEOTIDE SEQUENCE [LARGE SCALE GENOMIC DNA]</scope>
    <source>
        <strain evidence="5">Liverpool</strain>
    </source>
</reference>
<feature type="region of interest" description="Disordered" evidence="2">
    <location>
        <begin position="40"/>
        <end position="71"/>
    </location>
</feature>
<feature type="compositionally biased region" description="Basic and acidic residues" evidence="2">
    <location>
        <begin position="222"/>
        <end position="239"/>
    </location>
</feature>
<evidence type="ECO:0000256" key="1">
    <source>
        <dbReference type="PROSITE-ProRule" id="PRU00330"/>
    </source>
</evidence>
<dbReference type="VEuPathDB" id="ToxoDB:NCLIV_014830"/>
<dbReference type="RefSeq" id="XP_003881721.1">
    <property type="nucleotide sequence ID" value="XM_003881672.1"/>
</dbReference>
<feature type="region of interest" description="Disordered" evidence="2">
    <location>
        <begin position="221"/>
        <end position="328"/>
    </location>
</feature>
<protein>
    <recommendedName>
        <fullName evidence="3">Cullin family profile domain-containing protein</fullName>
    </recommendedName>
</protein>
<feature type="compositionally biased region" description="Basic and acidic residues" evidence="2">
    <location>
        <begin position="252"/>
        <end position="267"/>
    </location>
</feature>
<comment type="similarity">
    <text evidence="1">Belongs to the cullin family.</text>
</comment>
<feature type="domain" description="Cullin family profile" evidence="3">
    <location>
        <begin position="459"/>
        <end position="539"/>
    </location>
</feature>
<feature type="compositionally biased region" description="Basic and acidic residues" evidence="2">
    <location>
        <begin position="57"/>
        <end position="71"/>
    </location>
</feature>
<dbReference type="PROSITE" id="PS50069">
    <property type="entry name" value="CULLIN_2"/>
    <property type="match status" value="1"/>
</dbReference>
<dbReference type="OrthoDB" id="10407394at2759"/>
<dbReference type="InParanoid" id="F0VCJ9"/>
<dbReference type="Proteomes" id="UP000007494">
    <property type="component" value="Chromosome V"/>
</dbReference>
<feature type="compositionally biased region" description="Polar residues" evidence="2">
    <location>
        <begin position="284"/>
        <end position="296"/>
    </location>
</feature>
<proteinExistence type="inferred from homology"/>
<feature type="region of interest" description="Disordered" evidence="2">
    <location>
        <begin position="127"/>
        <end position="176"/>
    </location>
</feature>
<dbReference type="AlphaFoldDB" id="F0VCJ9"/>
<feature type="compositionally biased region" description="Basic and acidic residues" evidence="2">
    <location>
        <begin position="274"/>
        <end position="283"/>
    </location>
</feature>
<gene>
    <name evidence="4" type="ORF">NCLIV_014830</name>
</gene>
<organism evidence="4 5">
    <name type="scientific">Neospora caninum (strain Liverpool)</name>
    <dbReference type="NCBI Taxonomy" id="572307"/>
    <lineage>
        <taxon>Eukaryota</taxon>
        <taxon>Sar</taxon>
        <taxon>Alveolata</taxon>
        <taxon>Apicomplexa</taxon>
        <taxon>Conoidasida</taxon>
        <taxon>Coccidia</taxon>
        <taxon>Eucoccidiorida</taxon>
        <taxon>Eimeriorina</taxon>
        <taxon>Sarcocystidae</taxon>
        <taxon>Neospora</taxon>
    </lineage>
</organism>
<dbReference type="Gene3D" id="3.30.230.130">
    <property type="entry name" value="Cullin, Chain C, Domain 2"/>
    <property type="match status" value="1"/>
</dbReference>
<name>F0VCJ9_NEOCL</name>
<keyword evidence="5" id="KW-1185">Reference proteome</keyword>
<evidence type="ECO:0000259" key="3">
    <source>
        <dbReference type="PROSITE" id="PS50069"/>
    </source>
</evidence>
<evidence type="ECO:0000256" key="2">
    <source>
        <dbReference type="SAM" id="MobiDB-lite"/>
    </source>
</evidence>
<evidence type="ECO:0000313" key="5">
    <source>
        <dbReference type="Proteomes" id="UP000007494"/>
    </source>
</evidence>
<feature type="region of interest" description="Disordered" evidence="2">
    <location>
        <begin position="411"/>
        <end position="445"/>
    </location>
</feature>
<dbReference type="eggNOG" id="ENOG502R057">
    <property type="taxonomic scope" value="Eukaryota"/>
</dbReference>
<dbReference type="InterPro" id="IPR036317">
    <property type="entry name" value="Cullin_homology_sf"/>
</dbReference>
<dbReference type="EMBL" id="FR823386">
    <property type="protein sequence ID" value="CBZ51688.1"/>
    <property type="molecule type" value="Genomic_DNA"/>
</dbReference>
<evidence type="ECO:0000313" key="4">
    <source>
        <dbReference type="EMBL" id="CBZ51688.1"/>
    </source>
</evidence>
<feature type="compositionally biased region" description="Basic and acidic residues" evidence="2">
    <location>
        <begin position="146"/>
        <end position="176"/>
    </location>
</feature>
<dbReference type="SUPFAM" id="SSF75632">
    <property type="entry name" value="Cullin homology domain"/>
    <property type="match status" value="1"/>
</dbReference>
<dbReference type="InterPro" id="IPR016158">
    <property type="entry name" value="Cullin_homology"/>
</dbReference>